<evidence type="ECO:0000256" key="1">
    <source>
        <dbReference type="ARBA" id="ARBA00038476"/>
    </source>
</evidence>
<dbReference type="AlphaFoldDB" id="A0AAN6VLV3"/>
<protein>
    <submittedName>
        <fullName evidence="2">Uncharacterized protein</fullName>
    </submittedName>
</protein>
<evidence type="ECO:0000313" key="3">
    <source>
        <dbReference type="Proteomes" id="UP001302745"/>
    </source>
</evidence>
<dbReference type="SUPFAM" id="SSF54637">
    <property type="entry name" value="Thioesterase/thiol ester dehydrase-isomerase"/>
    <property type="match status" value="1"/>
</dbReference>
<organism evidence="2 3">
    <name type="scientific">Chaetomidium leptoderma</name>
    <dbReference type="NCBI Taxonomy" id="669021"/>
    <lineage>
        <taxon>Eukaryota</taxon>
        <taxon>Fungi</taxon>
        <taxon>Dikarya</taxon>
        <taxon>Ascomycota</taxon>
        <taxon>Pezizomycotina</taxon>
        <taxon>Sordariomycetes</taxon>
        <taxon>Sordariomycetidae</taxon>
        <taxon>Sordariales</taxon>
        <taxon>Chaetomiaceae</taxon>
        <taxon>Chaetomidium</taxon>
    </lineage>
</organism>
<reference evidence="2" key="1">
    <citation type="journal article" date="2023" name="Mol. Phylogenet. Evol.">
        <title>Genome-scale phylogeny and comparative genomics of the fungal order Sordariales.</title>
        <authorList>
            <person name="Hensen N."/>
            <person name="Bonometti L."/>
            <person name="Westerberg I."/>
            <person name="Brannstrom I.O."/>
            <person name="Guillou S."/>
            <person name="Cros-Aarteil S."/>
            <person name="Calhoun S."/>
            <person name="Haridas S."/>
            <person name="Kuo A."/>
            <person name="Mondo S."/>
            <person name="Pangilinan J."/>
            <person name="Riley R."/>
            <person name="LaButti K."/>
            <person name="Andreopoulos B."/>
            <person name="Lipzen A."/>
            <person name="Chen C."/>
            <person name="Yan M."/>
            <person name="Daum C."/>
            <person name="Ng V."/>
            <person name="Clum A."/>
            <person name="Steindorff A."/>
            <person name="Ohm R.A."/>
            <person name="Martin F."/>
            <person name="Silar P."/>
            <person name="Natvig D.O."/>
            <person name="Lalanne C."/>
            <person name="Gautier V."/>
            <person name="Ament-Velasquez S.L."/>
            <person name="Kruys A."/>
            <person name="Hutchinson M.I."/>
            <person name="Powell A.J."/>
            <person name="Barry K."/>
            <person name="Miller A.N."/>
            <person name="Grigoriev I.V."/>
            <person name="Debuchy R."/>
            <person name="Gladieux P."/>
            <person name="Hiltunen Thoren M."/>
            <person name="Johannesson H."/>
        </authorList>
    </citation>
    <scope>NUCLEOTIDE SEQUENCE</scope>
    <source>
        <strain evidence="2">CBS 538.74</strain>
    </source>
</reference>
<dbReference type="EMBL" id="MU856925">
    <property type="protein sequence ID" value="KAK4153962.1"/>
    <property type="molecule type" value="Genomic_DNA"/>
</dbReference>
<comment type="caution">
    <text evidence="2">The sequence shown here is derived from an EMBL/GenBank/DDBJ whole genome shotgun (WGS) entry which is preliminary data.</text>
</comment>
<dbReference type="Pfam" id="PF13279">
    <property type="entry name" value="4HBT_2"/>
    <property type="match status" value="1"/>
</dbReference>
<dbReference type="InterPro" id="IPR051490">
    <property type="entry name" value="THEM6_lcsJ_thioesterase"/>
</dbReference>
<evidence type="ECO:0000313" key="2">
    <source>
        <dbReference type="EMBL" id="KAK4153962.1"/>
    </source>
</evidence>
<comment type="similarity">
    <text evidence="1">Belongs to the lcsJ thioesterase family.</text>
</comment>
<name>A0AAN6VLV3_9PEZI</name>
<keyword evidence="3" id="KW-1185">Reference proteome</keyword>
<dbReference type="PANTHER" id="PTHR12475:SF4">
    <property type="entry name" value="PROTEIN THEM6"/>
    <property type="match status" value="1"/>
</dbReference>
<dbReference type="Proteomes" id="UP001302745">
    <property type="component" value="Unassembled WGS sequence"/>
</dbReference>
<dbReference type="PANTHER" id="PTHR12475">
    <property type="match status" value="1"/>
</dbReference>
<accession>A0AAN6VLV3</accession>
<dbReference type="InterPro" id="IPR029069">
    <property type="entry name" value="HotDog_dom_sf"/>
</dbReference>
<dbReference type="Gene3D" id="3.10.129.10">
    <property type="entry name" value="Hotdog Thioesterase"/>
    <property type="match status" value="1"/>
</dbReference>
<reference evidence="2" key="2">
    <citation type="submission" date="2023-05" db="EMBL/GenBank/DDBJ databases">
        <authorList>
            <consortium name="Lawrence Berkeley National Laboratory"/>
            <person name="Steindorff A."/>
            <person name="Hensen N."/>
            <person name="Bonometti L."/>
            <person name="Westerberg I."/>
            <person name="Brannstrom I.O."/>
            <person name="Guillou S."/>
            <person name="Cros-Aarteil S."/>
            <person name="Calhoun S."/>
            <person name="Haridas S."/>
            <person name="Kuo A."/>
            <person name="Mondo S."/>
            <person name="Pangilinan J."/>
            <person name="Riley R."/>
            <person name="Labutti K."/>
            <person name="Andreopoulos B."/>
            <person name="Lipzen A."/>
            <person name="Chen C."/>
            <person name="Yanf M."/>
            <person name="Daum C."/>
            <person name="Ng V."/>
            <person name="Clum A."/>
            <person name="Ohm R."/>
            <person name="Martin F."/>
            <person name="Silar P."/>
            <person name="Natvig D."/>
            <person name="Lalanne C."/>
            <person name="Gautier V."/>
            <person name="Ament-Velasquez S.L."/>
            <person name="Kruys A."/>
            <person name="Hutchinson M.I."/>
            <person name="Powell A.J."/>
            <person name="Barry K."/>
            <person name="Miller A.N."/>
            <person name="Grigoriev I.V."/>
            <person name="Debuchy R."/>
            <person name="Gladieux P."/>
            <person name="Thoren M.H."/>
            <person name="Johannesson H."/>
        </authorList>
    </citation>
    <scope>NUCLEOTIDE SEQUENCE</scope>
    <source>
        <strain evidence="2">CBS 538.74</strain>
    </source>
</reference>
<sequence length="281" mass="29353">MDILSAPSTAALLGSALAVLFLVANAKSLPFAHSLRLLPSLYRLLLRPRLFPAAARKGGAEPSSGSAAAAAAARPALFKHHVTSSRAVLLDLDINMHKSNSTFFADADINRAELLTRLLGRGLAAATTGPPRAATIPLLAAVQCTFKREISPFQAYDLSSRILAWDAKSLFTVTYFLKPGAGAKLLPADADVLGGPGSVLGDQKLRRCVYAAMVTRYVCKAGRETVAPAAVLEAAGLLVVVPGAKVVADGEPSHDITSLLAADYVSKAVESGMQYVGECMV</sequence>
<gene>
    <name evidence="2" type="ORF">C8A00DRAFT_33294</name>
</gene>
<proteinExistence type="inferred from homology"/>